<evidence type="ECO:0000313" key="2">
    <source>
        <dbReference type="EMBL" id="MCC9627350.1"/>
    </source>
</evidence>
<name>A0A9X1MJ98_9BACT</name>
<feature type="compositionally biased region" description="Low complexity" evidence="1">
    <location>
        <begin position="20"/>
        <end position="31"/>
    </location>
</feature>
<comment type="caution">
    <text evidence="2">The sequence shown here is derived from an EMBL/GenBank/DDBJ whole genome shotgun (WGS) entry which is preliminary data.</text>
</comment>
<dbReference type="RefSeq" id="WP_230215614.1">
    <property type="nucleotide sequence ID" value="NZ_JAJKFT010000002.1"/>
</dbReference>
<feature type="region of interest" description="Disordered" evidence="1">
    <location>
        <begin position="20"/>
        <end position="136"/>
    </location>
</feature>
<dbReference type="Pfam" id="PF12118">
    <property type="entry name" value="SprA-related"/>
    <property type="match status" value="1"/>
</dbReference>
<evidence type="ECO:0008006" key="4">
    <source>
        <dbReference type="Google" id="ProtNLM"/>
    </source>
</evidence>
<feature type="compositionally biased region" description="Basic and acidic residues" evidence="1">
    <location>
        <begin position="75"/>
        <end position="92"/>
    </location>
</feature>
<sequence>MHVQPLLLTSVNLVGSTLRSSRSSYSSCSSCDEAQKSSQPEDELSLSPEAQAAAAAEDPTASTSPTELTPEEAEQVDKLKSRDQEVRQHEQAHLAAAGGFALGGPTFTYQKGPDGQQYAIGGEVQIDTSPIEGDPEATIQKARVIQAAAQAPAEPSSQDKAVAAAAAQLLQSAQQELREQQANPEDELDGEQLLSAVDVNASAKPGETDANFTPRQADAAAKSAVISYFLEEAQQAYSQSSPQASGNLFLLA</sequence>
<dbReference type="EMBL" id="JAJKFT010000002">
    <property type="protein sequence ID" value="MCC9627350.1"/>
    <property type="molecule type" value="Genomic_DNA"/>
</dbReference>
<feature type="compositionally biased region" description="Low complexity" evidence="1">
    <location>
        <begin position="45"/>
        <end position="66"/>
    </location>
</feature>
<keyword evidence="3" id="KW-1185">Reference proteome</keyword>
<evidence type="ECO:0000256" key="1">
    <source>
        <dbReference type="SAM" id="MobiDB-lite"/>
    </source>
</evidence>
<accession>A0A9X1MJ98</accession>
<dbReference type="Proteomes" id="UP001139103">
    <property type="component" value="Unassembled WGS sequence"/>
</dbReference>
<evidence type="ECO:0000313" key="3">
    <source>
        <dbReference type="Proteomes" id="UP001139103"/>
    </source>
</evidence>
<reference evidence="2" key="1">
    <citation type="submission" date="2021-11" db="EMBL/GenBank/DDBJ databases">
        <title>Genome sequence.</title>
        <authorList>
            <person name="Sun Q."/>
        </authorList>
    </citation>
    <scope>NUCLEOTIDE SEQUENCE</scope>
    <source>
        <strain evidence="2">JC732</strain>
    </source>
</reference>
<gene>
    <name evidence="2" type="ORF">LOC68_02990</name>
</gene>
<proteinExistence type="predicted"/>
<dbReference type="AlphaFoldDB" id="A0A9X1MJ98"/>
<organism evidence="2 3">
    <name type="scientific">Blastopirellula sediminis</name>
    <dbReference type="NCBI Taxonomy" id="2894196"/>
    <lineage>
        <taxon>Bacteria</taxon>
        <taxon>Pseudomonadati</taxon>
        <taxon>Planctomycetota</taxon>
        <taxon>Planctomycetia</taxon>
        <taxon>Pirellulales</taxon>
        <taxon>Pirellulaceae</taxon>
        <taxon>Blastopirellula</taxon>
    </lineage>
</organism>
<dbReference type="InterPro" id="IPR021973">
    <property type="entry name" value="SprA-related"/>
</dbReference>
<protein>
    <recommendedName>
        <fullName evidence="4">Catalase</fullName>
    </recommendedName>
</protein>